<evidence type="ECO:0000256" key="7">
    <source>
        <dbReference type="SAM" id="SignalP"/>
    </source>
</evidence>
<proteinExistence type="inferred from homology"/>
<evidence type="ECO:0000256" key="4">
    <source>
        <dbReference type="ARBA" id="ARBA00022801"/>
    </source>
</evidence>
<feature type="signal peptide" evidence="7">
    <location>
        <begin position="1"/>
        <end position="25"/>
    </location>
</feature>
<comment type="similarity">
    <text evidence="2 6">Belongs to the class-C beta-lactamase family.</text>
</comment>
<dbReference type="InterPro" id="IPR058136">
    <property type="entry name" value="AmpC"/>
</dbReference>
<dbReference type="PANTHER" id="PTHR46825">
    <property type="entry name" value="D-ALANYL-D-ALANINE-CARBOXYPEPTIDASE/ENDOPEPTIDASE AMPH"/>
    <property type="match status" value="1"/>
</dbReference>
<dbReference type="EC" id="3.5.2.6" evidence="3 6"/>
<dbReference type="EMBL" id="JAEPRQ010000003">
    <property type="protein sequence ID" value="MBK4216504.1"/>
    <property type="molecule type" value="Genomic_DNA"/>
</dbReference>
<keyword evidence="5 6" id="KW-0046">Antibiotic resistance</keyword>
<evidence type="ECO:0000256" key="6">
    <source>
        <dbReference type="RuleBase" id="RU361140"/>
    </source>
</evidence>
<gene>
    <name evidence="9" type="ORF">JJJ17_11255</name>
</gene>
<evidence type="ECO:0000256" key="5">
    <source>
        <dbReference type="ARBA" id="ARBA00023251"/>
    </source>
</evidence>
<dbReference type="Pfam" id="PF00144">
    <property type="entry name" value="Beta-lactamase"/>
    <property type="match status" value="1"/>
</dbReference>
<dbReference type="RefSeq" id="WP_200686412.1">
    <property type="nucleotide sequence ID" value="NZ_JAEPRQ010000003.1"/>
</dbReference>
<reference evidence="9" key="1">
    <citation type="submission" date="2021-01" db="EMBL/GenBank/DDBJ databases">
        <title>Paracoccus amoyensis sp. nov., isolated from the surface seawater along the coast of Xiamen Island, China.</title>
        <authorList>
            <person name="Lyu L."/>
        </authorList>
    </citation>
    <scope>NUCLEOTIDE SEQUENCE</scope>
    <source>
        <strain evidence="9">MJ17</strain>
    </source>
</reference>
<dbReference type="GO" id="GO:0017001">
    <property type="term" value="P:antibiotic catabolic process"/>
    <property type="evidence" value="ECO:0007669"/>
    <property type="project" value="InterPro"/>
</dbReference>
<dbReference type="PROSITE" id="PS00336">
    <property type="entry name" value="BETA_LACTAMASE_C"/>
    <property type="match status" value="1"/>
</dbReference>
<evidence type="ECO:0000259" key="8">
    <source>
        <dbReference type="Pfam" id="PF00144"/>
    </source>
</evidence>
<sequence length="391" mass="41571">MNMNYGCASLGLIVLSLCIPVPAFALTDEDFQDAASGIFDPVMQEHDIPGLAIGVTMGGKHYVHVSGMADQEAGRPVDQDTVFELGSISKLFNVTLAALADQRGVLSLADPVSDHSPALQGTAFGRLSLMDLATHQSGGMPLQVPDEISDNAGLIDWLAEWRPEAGAGHDRSYSNISIGVLGRLVAMAFGQDFPTALQENVLAPLGLEATYIVVPQEAQGDYAFGYSKDTNMPIRVNPGMLDAEAYGVKSSVTDMLTYLDAQLGQGQVPQDLAQAIQATQAGQTQTAHFQQAMIWERYGWPADLNRLLAGNDSSMALESQPADRLDSPDTKSDGVLLSKTGSTSGFGGYVALIPEEDFGIVILANRNYPNQVRVEAGIALAQRLIEGATAQ</sequence>
<accession>A0A934SFL2</accession>
<dbReference type="InterPro" id="IPR001466">
    <property type="entry name" value="Beta-lactam-related"/>
</dbReference>
<evidence type="ECO:0000313" key="10">
    <source>
        <dbReference type="Proteomes" id="UP000640485"/>
    </source>
</evidence>
<name>A0A934SFL2_9RHOB</name>
<dbReference type="InterPro" id="IPR012338">
    <property type="entry name" value="Beta-lactam/transpept-like"/>
</dbReference>
<evidence type="ECO:0000256" key="3">
    <source>
        <dbReference type="ARBA" id="ARBA00012865"/>
    </source>
</evidence>
<dbReference type="GO" id="GO:0030288">
    <property type="term" value="C:outer membrane-bounded periplasmic space"/>
    <property type="evidence" value="ECO:0007669"/>
    <property type="project" value="InterPro"/>
</dbReference>
<dbReference type="PANTHER" id="PTHR46825:SF8">
    <property type="entry name" value="BETA-LACTAMASE-RELATED"/>
    <property type="match status" value="1"/>
</dbReference>
<comment type="caution">
    <text evidence="9">The sequence shown here is derived from an EMBL/GenBank/DDBJ whole genome shotgun (WGS) entry which is preliminary data.</text>
</comment>
<keyword evidence="4 6" id="KW-0378">Hydrolase</keyword>
<dbReference type="InterPro" id="IPR050491">
    <property type="entry name" value="AmpC-like"/>
</dbReference>
<feature type="domain" description="Beta-lactamase-related" evidence="8">
    <location>
        <begin position="38"/>
        <end position="382"/>
    </location>
</feature>
<dbReference type="SUPFAM" id="SSF56601">
    <property type="entry name" value="beta-lactamase/transpeptidase-like"/>
    <property type="match status" value="1"/>
</dbReference>
<evidence type="ECO:0000256" key="1">
    <source>
        <dbReference type="ARBA" id="ARBA00001526"/>
    </source>
</evidence>
<keyword evidence="10" id="KW-1185">Reference proteome</keyword>
<dbReference type="Proteomes" id="UP000640485">
    <property type="component" value="Unassembled WGS sequence"/>
</dbReference>
<protein>
    <recommendedName>
        <fullName evidence="3 6">Beta-lactamase</fullName>
        <ecNumber evidence="3 6">3.5.2.6</ecNumber>
    </recommendedName>
</protein>
<dbReference type="GO" id="GO:0046677">
    <property type="term" value="P:response to antibiotic"/>
    <property type="evidence" value="ECO:0007669"/>
    <property type="project" value="UniProtKB-UniRule"/>
</dbReference>
<dbReference type="GO" id="GO:0008800">
    <property type="term" value="F:beta-lactamase activity"/>
    <property type="evidence" value="ECO:0007669"/>
    <property type="project" value="UniProtKB-UniRule"/>
</dbReference>
<evidence type="ECO:0000256" key="2">
    <source>
        <dbReference type="ARBA" id="ARBA00007840"/>
    </source>
</evidence>
<dbReference type="AlphaFoldDB" id="A0A934SFL2"/>
<evidence type="ECO:0000313" key="9">
    <source>
        <dbReference type="EMBL" id="MBK4216504.1"/>
    </source>
</evidence>
<organism evidence="9 10">
    <name type="scientific">Paracoccus caeni</name>
    <dbReference type="NCBI Taxonomy" id="657651"/>
    <lineage>
        <taxon>Bacteria</taxon>
        <taxon>Pseudomonadati</taxon>
        <taxon>Pseudomonadota</taxon>
        <taxon>Alphaproteobacteria</taxon>
        <taxon>Rhodobacterales</taxon>
        <taxon>Paracoccaceae</taxon>
        <taxon>Paracoccus</taxon>
    </lineage>
</organism>
<keyword evidence="7" id="KW-0732">Signal</keyword>
<dbReference type="NCBIfam" id="NF033085">
    <property type="entry name" value="bla_class_C"/>
    <property type="match status" value="1"/>
</dbReference>
<feature type="chain" id="PRO_5037251732" description="Beta-lactamase" evidence="7">
    <location>
        <begin position="26"/>
        <end position="391"/>
    </location>
</feature>
<dbReference type="Gene3D" id="3.40.710.10">
    <property type="entry name" value="DD-peptidase/beta-lactamase superfamily"/>
    <property type="match status" value="1"/>
</dbReference>
<comment type="catalytic activity">
    <reaction evidence="1 6">
        <text>a beta-lactam + H2O = a substituted beta-amino acid</text>
        <dbReference type="Rhea" id="RHEA:20401"/>
        <dbReference type="ChEBI" id="CHEBI:15377"/>
        <dbReference type="ChEBI" id="CHEBI:35627"/>
        <dbReference type="ChEBI" id="CHEBI:140347"/>
        <dbReference type="EC" id="3.5.2.6"/>
    </reaction>
</comment>
<dbReference type="InterPro" id="IPR001586">
    <property type="entry name" value="Beta-lactam_class-C_AS"/>
</dbReference>